<dbReference type="SUPFAM" id="SSF48264">
    <property type="entry name" value="Cytochrome P450"/>
    <property type="match status" value="1"/>
</dbReference>
<keyword evidence="6 7" id="KW-0503">Monooxygenase</keyword>
<evidence type="ECO:0000256" key="4">
    <source>
        <dbReference type="ARBA" id="ARBA00023002"/>
    </source>
</evidence>
<keyword evidence="2 7" id="KW-0349">Heme</keyword>
<accession>A0A9W6I9N6</accession>
<keyword evidence="4 7" id="KW-0560">Oxidoreductase</keyword>
<evidence type="ECO:0000256" key="7">
    <source>
        <dbReference type="RuleBase" id="RU000461"/>
    </source>
</evidence>
<evidence type="ECO:0000256" key="1">
    <source>
        <dbReference type="ARBA" id="ARBA00010617"/>
    </source>
</evidence>
<dbReference type="InterPro" id="IPR036396">
    <property type="entry name" value="Cyt_P450_sf"/>
</dbReference>
<comment type="similarity">
    <text evidence="1 7">Belongs to the cytochrome P450 family.</text>
</comment>
<evidence type="ECO:0000256" key="6">
    <source>
        <dbReference type="ARBA" id="ARBA00023033"/>
    </source>
</evidence>
<name>A0A9W6I9N6_9ACTN</name>
<dbReference type="Pfam" id="PF00067">
    <property type="entry name" value="p450"/>
    <property type="match status" value="1"/>
</dbReference>
<dbReference type="GO" id="GO:0020037">
    <property type="term" value="F:heme binding"/>
    <property type="evidence" value="ECO:0007669"/>
    <property type="project" value="InterPro"/>
</dbReference>
<keyword evidence="9" id="KW-1185">Reference proteome</keyword>
<dbReference type="GO" id="GO:0005506">
    <property type="term" value="F:iron ion binding"/>
    <property type="evidence" value="ECO:0007669"/>
    <property type="project" value="InterPro"/>
</dbReference>
<dbReference type="InterPro" id="IPR002397">
    <property type="entry name" value="Cyt_P450_B"/>
</dbReference>
<dbReference type="AlphaFoldDB" id="A0A9W6I9N6"/>
<dbReference type="CDD" id="cd11029">
    <property type="entry name" value="CYP107-like"/>
    <property type="match status" value="1"/>
</dbReference>
<comment type="caution">
    <text evidence="8">The sequence shown here is derived from an EMBL/GenBank/DDBJ whole genome shotgun (WGS) entry which is preliminary data.</text>
</comment>
<organism evidence="8 9">
    <name type="scientific">Streptosporangium carneum</name>
    <dbReference type="NCBI Taxonomy" id="47481"/>
    <lineage>
        <taxon>Bacteria</taxon>
        <taxon>Bacillati</taxon>
        <taxon>Actinomycetota</taxon>
        <taxon>Actinomycetes</taxon>
        <taxon>Streptosporangiales</taxon>
        <taxon>Streptosporangiaceae</taxon>
        <taxon>Streptosporangium</taxon>
    </lineage>
</organism>
<sequence>MNKKKAELLGQGCETDPYPVWARLRQEEPVSKVVLRDGLHCWLVTRYDDARAALADPLLSRDPRVAGPWWQESDRGRKLEDGAHLGVHLLTREAPDHTRLRRLVSAAFTQRRAKAMRERVQEIADSLIDAVQARGHADLVADFAYPLATTVICEVMGIPTRDRDLFRQWTSNAVVSEPEGNGAHAVPPRSPDDYLRALVAAKRRAPGDDLVSALVTAGEDRLSETELLSMLFLLLIAGHEGMVGLIANATLALLENPDQLLLLRDRPDLWSSAVEEVLRYDGPMELAAWRFTAGPVTIGGTPIPAGEPVVISLAAAHRDPDRFDEPDRLDVTRSDNPHLGFGHGLHYCLGAPLARLEGGIAMETLFRRLPDLSLAVSAERLHRQPSFVLRGLYDLPVTFTPVRSPARSR</sequence>
<dbReference type="PROSITE" id="PS00086">
    <property type="entry name" value="CYTOCHROME_P450"/>
    <property type="match status" value="1"/>
</dbReference>
<dbReference type="InterPro" id="IPR017972">
    <property type="entry name" value="Cyt_P450_CS"/>
</dbReference>
<dbReference type="Proteomes" id="UP001143474">
    <property type="component" value="Unassembled WGS sequence"/>
</dbReference>
<keyword evidence="3 7" id="KW-0479">Metal-binding</keyword>
<dbReference type="GO" id="GO:0004497">
    <property type="term" value="F:monooxygenase activity"/>
    <property type="evidence" value="ECO:0007669"/>
    <property type="project" value="UniProtKB-KW"/>
</dbReference>
<dbReference type="FunFam" id="1.10.630.10:FF:000018">
    <property type="entry name" value="Cytochrome P450 monooxygenase"/>
    <property type="match status" value="1"/>
</dbReference>
<dbReference type="RefSeq" id="WP_271222858.1">
    <property type="nucleotide sequence ID" value="NZ_BAAAVD010000019.1"/>
</dbReference>
<keyword evidence="5 7" id="KW-0408">Iron</keyword>
<evidence type="ECO:0000256" key="3">
    <source>
        <dbReference type="ARBA" id="ARBA00022723"/>
    </source>
</evidence>
<gene>
    <name evidence="8" type="ORF">GCM10017600_80390</name>
</gene>
<dbReference type="EMBL" id="BSEV01000034">
    <property type="protein sequence ID" value="GLK14627.1"/>
    <property type="molecule type" value="Genomic_DNA"/>
</dbReference>
<proteinExistence type="inferred from homology"/>
<evidence type="ECO:0000313" key="9">
    <source>
        <dbReference type="Proteomes" id="UP001143474"/>
    </source>
</evidence>
<reference evidence="8" key="1">
    <citation type="journal article" date="2014" name="Int. J. Syst. Evol. Microbiol.">
        <title>Complete genome sequence of Corynebacterium casei LMG S-19264T (=DSM 44701T), isolated from a smear-ripened cheese.</title>
        <authorList>
            <consortium name="US DOE Joint Genome Institute (JGI-PGF)"/>
            <person name="Walter F."/>
            <person name="Albersmeier A."/>
            <person name="Kalinowski J."/>
            <person name="Ruckert C."/>
        </authorList>
    </citation>
    <scope>NUCLEOTIDE SEQUENCE</scope>
    <source>
        <strain evidence="8">VKM Ac-2007</strain>
    </source>
</reference>
<protein>
    <submittedName>
        <fullName evidence="8">Cytochrome P450 hydroxylase</fullName>
    </submittedName>
</protein>
<evidence type="ECO:0000256" key="2">
    <source>
        <dbReference type="ARBA" id="ARBA00022617"/>
    </source>
</evidence>
<dbReference type="PANTHER" id="PTHR46696">
    <property type="entry name" value="P450, PUTATIVE (EUROFUNG)-RELATED"/>
    <property type="match status" value="1"/>
</dbReference>
<dbReference type="InterPro" id="IPR001128">
    <property type="entry name" value="Cyt_P450"/>
</dbReference>
<dbReference type="GO" id="GO:0016705">
    <property type="term" value="F:oxidoreductase activity, acting on paired donors, with incorporation or reduction of molecular oxygen"/>
    <property type="evidence" value="ECO:0007669"/>
    <property type="project" value="InterPro"/>
</dbReference>
<dbReference type="PRINTS" id="PR00359">
    <property type="entry name" value="BP450"/>
</dbReference>
<reference evidence="8" key="2">
    <citation type="submission" date="2023-01" db="EMBL/GenBank/DDBJ databases">
        <authorList>
            <person name="Sun Q."/>
            <person name="Evtushenko L."/>
        </authorList>
    </citation>
    <scope>NUCLEOTIDE SEQUENCE</scope>
    <source>
        <strain evidence="8">VKM Ac-2007</strain>
    </source>
</reference>
<evidence type="ECO:0000313" key="8">
    <source>
        <dbReference type="EMBL" id="GLK14627.1"/>
    </source>
</evidence>
<evidence type="ECO:0000256" key="5">
    <source>
        <dbReference type="ARBA" id="ARBA00023004"/>
    </source>
</evidence>
<dbReference type="Gene3D" id="1.10.630.10">
    <property type="entry name" value="Cytochrome P450"/>
    <property type="match status" value="1"/>
</dbReference>
<dbReference type="PANTHER" id="PTHR46696:SF1">
    <property type="entry name" value="CYTOCHROME P450 YJIB-RELATED"/>
    <property type="match status" value="1"/>
</dbReference>